<feature type="transmembrane region" description="Helical" evidence="6">
    <location>
        <begin position="100"/>
        <end position="127"/>
    </location>
</feature>
<dbReference type="Pfam" id="PF03600">
    <property type="entry name" value="CitMHS"/>
    <property type="match status" value="1"/>
</dbReference>
<evidence type="ECO:0000256" key="4">
    <source>
        <dbReference type="ARBA" id="ARBA00022989"/>
    </source>
</evidence>
<feature type="transmembrane region" description="Helical" evidence="6">
    <location>
        <begin position="180"/>
        <end position="199"/>
    </location>
</feature>
<dbReference type="PANTHER" id="PTHR43568:SF1">
    <property type="entry name" value="P PROTEIN"/>
    <property type="match status" value="1"/>
</dbReference>
<feature type="transmembrane region" description="Helical" evidence="6">
    <location>
        <begin position="259"/>
        <end position="276"/>
    </location>
</feature>
<evidence type="ECO:0000256" key="6">
    <source>
        <dbReference type="SAM" id="Phobius"/>
    </source>
</evidence>
<gene>
    <name evidence="8" type="ORF">K7C98_41375</name>
</gene>
<dbReference type="RefSeq" id="WP_224197453.1">
    <property type="nucleotide sequence ID" value="NZ_JAIRAU010000057.1"/>
</dbReference>
<feature type="transmembrane region" description="Helical" evidence="6">
    <location>
        <begin position="139"/>
        <end position="160"/>
    </location>
</feature>
<feature type="transmembrane region" description="Helical" evidence="6">
    <location>
        <begin position="368"/>
        <end position="387"/>
    </location>
</feature>
<name>A0ABS7U5Y1_9BACT</name>
<evidence type="ECO:0000256" key="3">
    <source>
        <dbReference type="ARBA" id="ARBA00022692"/>
    </source>
</evidence>
<keyword evidence="3 6" id="KW-0812">Transmembrane</keyword>
<feature type="transmembrane region" description="Helical" evidence="6">
    <location>
        <begin position="60"/>
        <end position="80"/>
    </location>
</feature>
<organism evidence="8 9">
    <name type="scientific">Nannocystis pusilla</name>
    <dbReference type="NCBI Taxonomy" id="889268"/>
    <lineage>
        <taxon>Bacteria</taxon>
        <taxon>Pseudomonadati</taxon>
        <taxon>Myxococcota</taxon>
        <taxon>Polyangia</taxon>
        <taxon>Nannocystales</taxon>
        <taxon>Nannocystaceae</taxon>
        <taxon>Nannocystis</taxon>
    </lineage>
</organism>
<evidence type="ECO:0000256" key="1">
    <source>
        <dbReference type="ARBA" id="ARBA00004141"/>
    </source>
</evidence>
<keyword evidence="4 6" id="KW-1133">Transmembrane helix</keyword>
<comment type="caution">
    <text evidence="8">The sequence shown here is derived from an EMBL/GenBank/DDBJ whole genome shotgun (WGS) entry which is preliminary data.</text>
</comment>
<feature type="transmembrane region" description="Helical" evidence="6">
    <location>
        <begin position="288"/>
        <end position="306"/>
    </location>
</feature>
<keyword evidence="2" id="KW-0813">Transport</keyword>
<feature type="transmembrane region" description="Helical" evidence="6">
    <location>
        <begin position="30"/>
        <end position="53"/>
    </location>
</feature>
<reference evidence="8" key="1">
    <citation type="submission" date="2021-08" db="EMBL/GenBank/DDBJ databases">
        <authorList>
            <person name="Stevens D.C."/>
        </authorList>
    </citation>
    <scope>NUCLEOTIDE SEQUENCE</scope>
    <source>
        <strain evidence="8">DSM 53165</strain>
    </source>
</reference>
<evidence type="ECO:0000313" key="8">
    <source>
        <dbReference type="EMBL" id="MBZ5715720.1"/>
    </source>
</evidence>
<dbReference type="InterPro" id="IPR004680">
    <property type="entry name" value="Cit_transptr-like_dom"/>
</dbReference>
<feature type="transmembrane region" description="Helical" evidence="6">
    <location>
        <begin position="326"/>
        <end position="347"/>
    </location>
</feature>
<comment type="subcellular location">
    <subcellularLocation>
        <location evidence="1">Membrane</location>
        <topology evidence="1">Multi-pass membrane protein</topology>
    </subcellularLocation>
</comment>
<dbReference type="InterPro" id="IPR051475">
    <property type="entry name" value="Diverse_Ion_Transporter"/>
</dbReference>
<evidence type="ECO:0000256" key="5">
    <source>
        <dbReference type="ARBA" id="ARBA00023136"/>
    </source>
</evidence>
<keyword evidence="5 6" id="KW-0472">Membrane</keyword>
<proteinExistence type="predicted"/>
<sequence length="443" mass="46896">MIVPQLLLAALLLAALITQAVLPAYRVLIVVSAAGLAVLVARLYGTVVPGGLLGAVPWDVLIILVSLGALSSVLAESRLFDRLAVVATRISRGDPTRVTIVFAAVMYVVSGLVNNLTALLLVMPVQLVLFRLIGVERRYVAWSLGLMLVACNLGGAATPIGDFPAILMLGGGRMTFLDYLVRAGPTTALIFLVLLAAVIRMVRPAKHIPSDPLSTRISCTVIEAMHRRVLLRRRIAWPAAAILGLMFGAWTVLPADLGVTPELVCWLGGAATMLISPRVGEDVLRRRFDAEAVLFLLAMFIMVLAVRSSGLFETLARALVDTPLPIGLQLGLFLVLAGVATALFSAGPSMAALLEVADVLARELPGHVVYVGLALSVCAGSSCLLTAATSGPLAQALCERADLRDAQGEPIRFGFFEFLRVGLLSFVIIETGALGYAAWALYT</sequence>
<evidence type="ECO:0000259" key="7">
    <source>
        <dbReference type="Pfam" id="PF03600"/>
    </source>
</evidence>
<evidence type="ECO:0000313" key="9">
    <source>
        <dbReference type="Proteomes" id="UP001139031"/>
    </source>
</evidence>
<accession>A0ABS7U5Y1</accession>
<protein>
    <submittedName>
        <fullName evidence="8">Permease</fullName>
    </submittedName>
</protein>
<dbReference type="PANTHER" id="PTHR43568">
    <property type="entry name" value="P PROTEIN"/>
    <property type="match status" value="1"/>
</dbReference>
<feature type="transmembrane region" description="Helical" evidence="6">
    <location>
        <begin position="418"/>
        <end position="442"/>
    </location>
</feature>
<feature type="transmembrane region" description="Helical" evidence="6">
    <location>
        <begin position="235"/>
        <end position="253"/>
    </location>
</feature>
<feature type="domain" description="Citrate transporter-like" evidence="7">
    <location>
        <begin position="27"/>
        <end position="370"/>
    </location>
</feature>
<dbReference type="Proteomes" id="UP001139031">
    <property type="component" value="Unassembled WGS sequence"/>
</dbReference>
<keyword evidence="9" id="KW-1185">Reference proteome</keyword>
<evidence type="ECO:0000256" key="2">
    <source>
        <dbReference type="ARBA" id="ARBA00022448"/>
    </source>
</evidence>
<dbReference type="EMBL" id="JAIRAU010000057">
    <property type="protein sequence ID" value="MBZ5715720.1"/>
    <property type="molecule type" value="Genomic_DNA"/>
</dbReference>